<dbReference type="RefSeq" id="WP_012311491.1">
    <property type="nucleotide sequence ID" value="NC_010494.1"/>
</dbReference>
<keyword evidence="1" id="KW-1133">Transmembrane helix</keyword>
<keyword evidence="1" id="KW-0812">Transmembrane</keyword>
<protein>
    <submittedName>
        <fullName evidence="2">Uncharacterized protein</fullName>
    </submittedName>
</protein>
<keyword evidence="2" id="KW-0614">Plasmid</keyword>
<organism evidence="2">
    <name type="scientific">Arthrobacter sp. AK-1</name>
    <dbReference type="NCBI Taxonomy" id="415095"/>
    <lineage>
        <taxon>Bacteria</taxon>
        <taxon>Bacillati</taxon>
        <taxon>Actinomycetota</taxon>
        <taxon>Actinomycetes</taxon>
        <taxon>Micrococcales</taxon>
        <taxon>Micrococcaceae</taxon>
        <taxon>Arthrobacter</taxon>
    </lineage>
</organism>
<sequence>MPFDTDTLSFVLTYGGTLVVALLMFIGQLTAVGILLILAGITWLTAYPIQAIARAFSRSDRT</sequence>
<feature type="transmembrane region" description="Helical" evidence="1">
    <location>
        <begin position="32"/>
        <end position="53"/>
    </location>
</feature>
<reference evidence="2" key="1">
    <citation type="submission" date="2007-03" db="EMBL/GenBank/DDBJ databases">
        <authorList>
            <person name="Jerke K.H."/>
            <person name="Nakatsu C.H."/>
            <person name="Konopka A.E."/>
        </authorList>
    </citation>
    <scope>NUCLEOTIDE SEQUENCE</scope>
    <source>
        <strain evidence="2">AK-1</strain>
        <plasmid evidence="2">pSI-1</plasmid>
    </source>
</reference>
<dbReference type="AlphaFoldDB" id="A6YFF5"/>
<dbReference type="EMBL" id="EF495211">
    <property type="protein sequence ID" value="ABR66959.1"/>
    <property type="molecule type" value="Genomic_DNA"/>
</dbReference>
<proteinExistence type="predicted"/>
<evidence type="ECO:0000256" key="1">
    <source>
        <dbReference type="SAM" id="Phobius"/>
    </source>
</evidence>
<reference evidence="2" key="2">
    <citation type="journal article" date="2008" name="Plasmid">
        <title>Comparative analysis of eight Arthrobacter plasmids.</title>
        <authorList>
            <person name="Jerke K."/>
            <person name="Nakatsu C.H."/>
            <person name="Beasley F."/>
            <person name="Konopka A."/>
        </authorList>
    </citation>
    <scope>NUCLEOTIDE SEQUENCE</scope>
    <source>
        <strain evidence="2">AK-1</strain>
        <plasmid evidence="2">pSI-1</plasmid>
    </source>
</reference>
<evidence type="ECO:0000313" key="2">
    <source>
        <dbReference type="EMBL" id="ABR66959.1"/>
    </source>
</evidence>
<keyword evidence="1" id="KW-0472">Membrane</keyword>
<name>A6YFF5_9MICC</name>
<accession>A6YFF5</accession>
<geneLocation type="plasmid" evidence="2">
    <name>pSI-1</name>
</geneLocation>
<feature type="transmembrane region" description="Helical" evidence="1">
    <location>
        <begin position="7"/>
        <end position="26"/>
    </location>
</feature>